<dbReference type="InterPro" id="IPR001100">
    <property type="entry name" value="Pyr_nuc-diS_OxRdtase"/>
</dbReference>
<dbReference type="EC" id="1.8.1.4" evidence="2 14"/>
<feature type="active site" description="Proton acceptor" evidence="11">
    <location>
        <position position="449"/>
    </location>
</feature>
<keyword evidence="17" id="KW-0670">Pyruvate</keyword>
<evidence type="ECO:0000256" key="8">
    <source>
        <dbReference type="ARBA" id="ARBA00023157"/>
    </source>
</evidence>
<name>A0A0D6DVL2_9LACT</name>
<gene>
    <name evidence="17" type="primary">pdhD</name>
    <name evidence="17" type="ORF">LACPI_0825</name>
</gene>
<dbReference type="Proteomes" id="UP000033166">
    <property type="component" value="Chromosome I"/>
</dbReference>
<dbReference type="STRING" id="1364.LP2241_20390"/>
<evidence type="ECO:0000256" key="12">
    <source>
        <dbReference type="PIRSR" id="PIRSR000350-3"/>
    </source>
</evidence>
<feature type="disulfide bond" description="Redox-active" evidence="13">
    <location>
        <begin position="47"/>
        <end position="52"/>
    </location>
</feature>
<dbReference type="InterPro" id="IPR012999">
    <property type="entry name" value="Pyr_OxRdtase_I_AS"/>
</dbReference>
<keyword evidence="12" id="KW-0547">Nucleotide-binding</keyword>
<sequence>MVVGSQAKSVETVVIGSGPGGYVAAIRAAELGQKVTIIERDFIGGVCLNVGCIPSKALINAGHNYYSQIHSTNSIMGVHSNGATLNWEETQKWKNEKVVNTLTGGIAMLLKKHKVEILRGEARFNDNQVINVISEDESHLLEFEKCIIATGSRPIEIPGFAFKNRVVNSTGALSLPEVPKHLVVIGGGVIGSELAGAYANLGSKVTIIEGLPHILNGFDKEMYSFVVDDFKEKGVEIVTNAKAKEAIQDDGSVKVIYEVDGVEQEIEADYCLVSVGRRPNTDELGLNTTDVKMTDRGQIVVDDHQQTSVSHIYAIGDVVEGPMLAHKASYEAKIAAGNVAGQDIKNCAISIPAVAYCDPELATMGETVESANEKNLDFMISKFPFAANGRAITMNATKGFIRMLSDKKTGVVIGAQIAGPGASDLISEFALAIENGLTTEDISMTVHPHPTLGEAIMDTSELADGMPIHI</sequence>
<dbReference type="InterPro" id="IPR036188">
    <property type="entry name" value="FAD/NAD-bd_sf"/>
</dbReference>
<dbReference type="FunFam" id="3.30.390.30:FF:000001">
    <property type="entry name" value="Dihydrolipoyl dehydrogenase"/>
    <property type="match status" value="1"/>
</dbReference>
<feature type="binding site" evidence="12">
    <location>
        <position position="317"/>
    </location>
    <ligand>
        <name>FAD</name>
        <dbReference type="ChEBI" id="CHEBI:57692"/>
    </ligand>
</feature>
<comment type="cofactor">
    <cofactor evidence="12 14">
        <name>FAD</name>
        <dbReference type="ChEBI" id="CHEBI:57692"/>
    </cofactor>
    <text evidence="12 14">Binds 1 FAD per subunit.</text>
</comment>
<dbReference type="AlphaFoldDB" id="A0A0D6DVL2"/>
<keyword evidence="7 12" id="KW-0520">NAD</keyword>
<reference evidence="18" key="1">
    <citation type="submission" date="2015-01" db="EMBL/GenBank/DDBJ databases">
        <authorList>
            <person name="Andreevskaya M."/>
        </authorList>
    </citation>
    <scope>NUCLEOTIDE SEQUENCE [LARGE SCALE GENOMIC DNA]</scope>
    <source>
        <strain evidence="18">MKFS47</strain>
    </source>
</reference>
<dbReference type="GO" id="GO:0006103">
    <property type="term" value="P:2-oxoglutarate metabolic process"/>
    <property type="evidence" value="ECO:0007669"/>
    <property type="project" value="TreeGrafter"/>
</dbReference>
<dbReference type="PANTHER" id="PTHR22912:SF160">
    <property type="entry name" value="DIHYDROLIPOYL DEHYDROGENASE"/>
    <property type="match status" value="1"/>
</dbReference>
<feature type="binding site" evidence="12">
    <location>
        <position position="209"/>
    </location>
    <ligand>
        <name>NAD(+)</name>
        <dbReference type="ChEBI" id="CHEBI:57540"/>
    </ligand>
</feature>
<dbReference type="SUPFAM" id="SSF55424">
    <property type="entry name" value="FAD/NAD-linked reductases, dimerisation (C-terminal) domain"/>
    <property type="match status" value="1"/>
</dbReference>
<dbReference type="GO" id="GO:0004148">
    <property type="term" value="F:dihydrolipoyl dehydrogenase (NADH) activity"/>
    <property type="evidence" value="ECO:0007669"/>
    <property type="project" value="UniProtKB-EC"/>
</dbReference>
<evidence type="ECO:0000256" key="14">
    <source>
        <dbReference type="RuleBase" id="RU003692"/>
    </source>
</evidence>
<dbReference type="InterPro" id="IPR016156">
    <property type="entry name" value="FAD/NAD-linked_Rdtase_dimer_sf"/>
</dbReference>
<evidence type="ECO:0000259" key="16">
    <source>
        <dbReference type="Pfam" id="PF07992"/>
    </source>
</evidence>
<dbReference type="PROSITE" id="PS00076">
    <property type="entry name" value="PYRIDINE_REDOX_1"/>
    <property type="match status" value="1"/>
</dbReference>
<dbReference type="PRINTS" id="PR00411">
    <property type="entry name" value="PNDRDTASEI"/>
</dbReference>
<feature type="binding site" evidence="12">
    <location>
        <position position="276"/>
    </location>
    <ligand>
        <name>NAD(+)</name>
        <dbReference type="ChEBI" id="CHEBI:57540"/>
    </ligand>
</feature>
<evidence type="ECO:0000313" key="17">
    <source>
        <dbReference type="EMBL" id="CEN28025.1"/>
    </source>
</evidence>
<dbReference type="InterPro" id="IPR004099">
    <property type="entry name" value="Pyr_nucl-diS_OxRdtase_dimer"/>
</dbReference>
<evidence type="ECO:0000256" key="1">
    <source>
        <dbReference type="ARBA" id="ARBA00007532"/>
    </source>
</evidence>
<keyword evidence="5 12" id="KW-0274">FAD</keyword>
<comment type="similarity">
    <text evidence="1 14">Belongs to the class-I pyridine nucleotide-disulfide oxidoreductase family.</text>
</comment>
<dbReference type="PIRSF" id="PIRSF000350">
    <property type="entry name" value="Mercury_reductase_MerA"/>
    <property type="match status" value="1"/>
</dbReference>
<keyword evidence="9 14" id="KW-0676">Redox-active center</keyword>
<evidence type="ECO:0000256" key="10">
    <source>
        <dbReference type="ARBA" id="ARBA00049187"/>
    </source>
</evidence>
<evidence type="ECO:0000256" key="5">
    <source>
        <dbReference type="ARBA" id="ARBA00022827"/>
    </source>
</evidence>
<feature type="domain" description="FAD/NAD(P)-binding" evidence="16">
    <location>
        <begin position="12"/>
        <end position="332"/>
    </location>
</feature>
<dbReference type="Pfam" id="PF07992">
    <property type="entry name" value="Pyr_redox_2"/>
    <property type="match status" value="1"/>
</dbReference>
<accession>A0A0D6DVL2</accession>
<evidence type="ECO:0000256" key="4">
    <source>
        <dbReference type="ARBA" id="ARBA00022630"/>
    </source>
</evidence>
<feature type="binding site" evidence="12">
    <location>
        <begin position="323"/>
        <end position="326"/>
    </location>
    <ligand>
        <name>FAD</name>
        <dbReference type="ChEBI" id="CHEBI:57692"/>
    </ligand>
</feature>
<evidence type="ECO:0000256" key="11">
    <source>
        <dbReference type="PIRSR" id="PIRSR000350-2"/>
    </source>
</evidence>
<proteinExistence type="inferred from homology"/>
<dbReference type="GO" id="GO:0050660">
    <property type="term" value="F:flavin adenine dinucleotide binding"/>
    <property type="evidence" value="ECO:0007669"/>
    <property type="project" value="InterPro"/>
</dbReference>
<dbReference type="HOGENOM" id="CLU_016755_0_3_9"/>
<comment type="miscellaneous">
    <text evidence="14">The active site is a redox-active disulfide bond.</text>
</comment>
<feature type="binding site" evidence="12">
    <location>
        <position position="56"/>
    </location>
    <ligand>
        <name>FAD</name>
        <dbReference type="ChEBI" id="CHEBI:57692"/>
    </ligand>
</feature>
<keyword evidence="4 14" id="KW-0285">Flavoprotein</keyword>
<feature type="binding site" evidence="12">
    <location>
        <begin position="186"/>
        <end position="193"/>
    </location>
    <ligand>
        <name>NAD(+)</name>
        <dbReference type="ChEBI" id="CHEBI:57540"/>
    </ligand>
</feature>
<evidence type="ECO:0000313" key="18">
    <source>
        <dbReference type="Proteomes" id="UP000033166"/>
    </source>
</evidence>
<evidence type="ECO:0000256" key="9">
    <source>
        <dbReference type="ARBA" id="ARBA00023284"/>
    </source>
</evidence>
<dbReference type="InterPro" id="IPR023753">
    <property type="entry name" value="FAD/NAD-binding_dom"/>
</dbReference>
<dbReference type="Gene3D" id="3.30.390.30">
    <property type="match status" value="1"/>
</dbReference>
<dbReference type="RefSeq" id="WP_047915214.1">
    <property type="nucleotide sequence ID" value="NZ_LN774769.1"/>
</dbReference>
<dbReference type="SUPFAM" id="SSF51905">
    <property type="entry name" value="FAD/NAD(P)-binding domain"/>
    <property type="match status" value="1"/>
</dbReference>
<dbReference type="Pfam" id="PF02852">
    <property type="entry name" value="Pyr_redox_dim"/>
    <property type="match status" value="1"/>
</dbReference>
<feature type="binding site" evidence="12">
    <location>
        <begin position="150"/>
        <end position="152"/>
    </location>
    <ligand>
        <name>FAD</name>
        <dbReference type="ChEBI" id="CHEBI:57692"/>
    </ligand>
</feature>
<dbReference type="NCBIfam" id="TIGR01350">
    <property type="entry name" value="lipoamide_DH"/>
    <property type="match status" value="1"/>
</dbReference>
<dbReference type="PANTHER" id="PTHR22912">
    <property type="entry name" value="DISULFIDE OXIDOREDUCTASE"/>
    <property type="match status" value="1"/>
</dbReference>
<evidence type="ECO:0000259" key="15">
    <source>
        <dbReference type="Pfam" id="PF02852"/>
    </source>
</evidence>
<dbReference type="InterPro" id="IPR050151">
    <property type="entry name" value="Class-I_Pyr_Nuc-Dis_Oxidored"/>
</dbReference>
<dbReference type="Gene3D" id="3.50.50.60">
    <property type="entry name" value="FAD/NAD(P)-binding domain"/>
    <property type="match status" value="2"/>
</dbReference>
<protein>
    <recommendedName>
        <fullName evidence="3 14">Dihydrolipoyl dehydrogenase</fullName>
        <ecNumber evidence="2 14">1.8.1.4</ecNumber>
    </recommendedName>
</protein>
<keyword evidence="8" id="KW-1015">Disulfide bond</keyword>
<evidence type="ECO:0000256" key="3">
    <source>
        <dbReference type="ARBA" id="ARBA00016961"/>
    </source>
</evidence>
<dbReference type="PRINTS" id="PR00368">
    <property type="entry name" value="FADPNR"/>
</dbReference>
<organism evidence="17 18">
    <name type="scientific">Pseudolactococcus piscium MKFS47</name>
    <dbReference type="NCBI Taxonomy" id="297352"/>
    <lineage>
        <taxon>Bacteria</taxon>
        <taxon>Bacillati</taxon>
        <taxon>Bacillota</taxon>
        <taxon>Bacilli</taxon>
        <taxon>Lactobacillales</taxon>
        <taxon>Streptococcaceae</taxon>
        <taxon>Pseudolactococcus</taxon>
    </lineage>
</organism>
<dbReference type="EMBL" id="LN774769">
    <property type="protein sequence ID" value="CEN28025.1"/>
    <property type="molecule type" value="Genomic_DNA"/>
</dbReference>
<evidence type="ECO:0000256" key="13">
    <source>
        <dbReference type="PIRSR" id="PIRSR000350-4"/>
    </source>
</evidence>
<evidence type="ECO:0000256" key="2">
    <source>
        <dbReference type="ARBA" id="ARBA00012608"/>
    </source>
</evidence>
<keyword evidence="6 14" id="KW-0560">Oxidoreductase</keyword>
<dbReference type="KEGG" id="lpk:LACPI_0825"/>
<comment type="catalytic activity">
    <reaction evidence="10 14">
        <text>N(6)-[(R)-dihydrolipoyl]-L-lysyl-[protein] + NAD(+) = N(6)-[(R)-lipoyl]-L-lysyl-[protein] + NADH + H(+)</text>
        <dbReference type="Rhea" id="RHEA:15045"/>
        <dbReference type="Rhea" id="RHEA-COMP:10474"/>
        <dbReference type="Rhea" id="RHEA-COMP:10475"/>
        <dbReference type="ChEBI" id="CHEBI:15378"/>
        <dbReference type="ChEBI" id="CHEBI:57540"/>
        <dbReference type="ChEBI" id="CHEBI:57945"/>
        <dbReference type="ChEBI" id="CHEBI:83099"/>
        <dbReference type="ChEBI" id="CHEBI:83100"/>
        <dbReference type="EC" id="1.8.1.4"/>
    </reaction>
</comment>
<evidence type="ECO:0000256" key="6">
    <source>
        <dbReference type="ARBA" id="ARBA00023002"/>
    </source>
</evidence>
<evidence type="ECO:0000256" key="7">
    <source>
        <dbReference type="ARBA" id="ARBA00023027"/>
    </source>
</evidence>
<feature type="domain" description="Pyridine nucleotide-disulphide oxidoreductase dimerisation" evidence="15">
    <location>
        <begin position="351"/>
        <end position="457"/>
    </location>
</feature>
<dbReference type="InterPro" id="IPR006258">
    <property type="entry name" value="Lipoamide_DH"/>
</dbReference>